<name>A0ABR3W4P9_9PEZI</name>
<comment type="caution">
    <text evidence="1">The sequence shown here is derived from an EMBL/GenBank/DDBJ whole genome shotgun (WGS) entry which is preliminary data.</text>
</comment>
<gene>
    <name evidence="1" type="ORF">Daus18300_011914</name>
</gene>
<evidence type="ECO:0000313" key="2">
    <source>
        <dbReference type="Proteomes" id="UP001583177"/>
    </source>
</evidence>
<dbReference type="EMBL" id="JAWRVE010000152">
    <property type="protein sequence ID" value="KAL1853175.1"/>
    <property type="molecule type" value="Genomic_DNA"/>
</dbReference>
<evidence type="ECO:0000313" key="1">
    <source>
        <dbReference type="EMBL" id="KAL1853175.1"/>
    </source>
</evidence>
<protein>
    <submittedName>
        <fullName evidence="1">Uncharacterized protein</fullName>
    </submittedName>
</protein>
<accession>A0ABR3W4P9</accession>
<organism evidence="1 2">
    <name type="scientific">Diaporthe australafricana</name>
    <dbReference type="NCBI Taxonomy" id="127596"/>
    <lineage>
        <taxon>Eukaryota</taxon>
        <taxon>Fungi</taxon>
        <taxon>Dikarya</taxon>
        <taxon>Ascomycota</taxon>
        <taxon>Pezizomycotina</taxon>
        <taxon>Sordariomycetes</taxon>
        <taxon>Sordariomycetidae</taxon>
        <taxon>Diaporthales</taxon>
        <taxon>Diaporthaceae</taxon>
        <taxon>Diaporthe</taxon>
    </lineage>
</organism>
<keyword evidence="2" id="KW-1185">Reference proteome</keyword>
<sequence>MVTTKDLVAHLTVYHEKPSWAEDKAPHYGFDEELEKEFAAHNHLQRIKMLFSQTTIAFMAIFAQGLAAATPKLVNNPKDIGNTTAPATTCSAVRSACQSKADANQSQCASLAAGCCTAADYVCRTAAGANMATCSADKAACYADAGLPDPYAAAAAAANLKREVAVEVCETTRSTCLATVGASDPALCKTLVATCCDDERDVCADRPGVDTAICASEHAVCYAYFSLPIPV</sequence>
<proteinExistence type="predicted"/>
<dbReference type="Proteomes" id="UP001583177">
    <property type="component" value="Unassembled WGS sequence"/>
</dbReference>
<reference evidence="1 2" key="1">
    <citation type="journal article" date="2024" name="IMA Fungus">
        <title>IMA Genome - F19 : A genome assembly and annotation guide to empower mycologists, including annotated draft genome sequences of Ceratocystis pirilliformis, Diaporthe australafricana, Fusarium ophioides, Paecilomyces lecythidis, and Sporothrix stenoceras.</title>
        <authorList>
            <person name="Aylward J."/>
            <person name="Wilson A.M."/>
            <person name="Visagie C.M."/>
            <person name="Spraker J."/>
            <person name="Barnes I."/>
            <person name="Buitendag C."/>
            <person name="Ceriani C."/>
            <person name="Del Mar Angel L."/>
            <person name="du Plessis D."/>
            <person name="Fuchs T."/>
            <person name="Gasser K."/>
            <person name="Kramer D."/>
            <person name="Li W."/>
            <person name="Munsamy K."/>
            <person name="Piso A."/>
            <person name="Price J.L."/>
            <person name="Sonnekus B."/>
            <person name="Thomas C."/>
            <person name="van der Nest A."/>
            <person name="van Dijk A."/>
            <person name="van Heerden A."/>
            <person name="van Vuuren N."/>
            <person name="Yilmaz N."/>
            <person name="Duong T.A."/>
            <person name="van der Merwe N.A."/>
            <person name="Wingfield M.J."/>
            <person name="Wingfield B.D."/>
        </authorList>
    </citation>
    <scope>NUCLEOTIDE SEQUENCE [LARGE SCALE GENOMIC DNA]</scope>
    <source>
        <strain evidence="1 2">CMW 18300</strain>
    </source>
</reference>